<protein>
    <submittedName>
        <fullName evidence="1">Uncharacterized protein</fullName>
    </submittedName>
</protein>
<keyword evidence="2" id="KW-1185">Reference proteome</keyword>
<dbReference type="RefSeq" id="WP_349241698.1">
    <property type="nucleotide sequence ID" value="NZ_JAVTTO010000003.1"/>
</dbReference>
<organism evidence="1 2">
    <name type="scientific">Asprobacillus argus</name>
    <dbReference type="NCBI Taxonomy" id="3076534"/>
    <lineage>
        <taxon>Bacteria</taxon>
        <taxon>Pseudomonadati</taxon>
        <taxon>Bacteroidota</taxon>
        <taxon>Flavobacteriia</taxon>
        <taxon>Flavobacteriales</taxon>
        <taxon>Flavobacteriaceae</taxon>
        <taxon>Asprobacillus</taxon>
    </lineage>
</organism>
<dbReference type="EMBL" id="JAVTTO010000003">
    <property type="protein sequence ID" value="MDT7832438.1"/>
    <property type="molecule type" value="Genomic_DNA"/>
</dbReference>
<gene>
    <name evidence="1" type="ORF">RQM59_08605</name>
</gene>
<comment type="caution">
    <text evidence="1">The sequence shown here is derived from an EMBL/GenBank/DDBJ whole genome shotgun (WGS) entry which is preliminary data.</text>
</comment>
<accession>A0ABU3LG91</accession>
<evidence type="ECO:0000313" key="1">
    <source>
        <dbReference type="EMBL" id="MDT7832438.1"/>
    </source>
</evidence>
<proteinExistence type="predicted"/>
<reference evidence="1 2" key="1">
    <citation type="submission" date="2023-09" db="EMBL/GenBank/DDBJ databases">
        <title>Novel taxa isolated from Blanes Bay.</title>
        <authorList>
            <person name="Rey-Velasco X."/>
            <person name="Lucena T."/>
        </authorList>
    </citation>
    <scope>NUCLEOTIDE SEQUENCE [LARGE SCALE GENOMIC DNA]</scope>
    <source>
        <strain evidence="1 2">S356</strain>
    </source>
</reference>
<name>A0ABU3LG91_9FLAO</name>
<evidence type="ECO:0000313" key="2">
    <source>
        <dbReference type="Proteomes" id="UP001257277"/>
    </source>
</evidence>
<dbReference type="Proteomes" id="UP001257277">
    <property type="component" value="Unassembled WGS sequence"/>
</dbReference>
<sequence length="65" mass="7433">MPAIKVKVELTHLWVTDFGWEDTILIEEDFQELEILGTSNEDGVVFIGTQTDKSKRQILKGTLKQ</sequence>